<feature type="compositionally biased region" description="Polar residues" evidence="1">
    <location>
        <begin position="16"/>
        <end position="39"/>
    </location>
</feature>
<name>A0A9P5AD13_9HYPO</name>
<feature type="compositionally biased region" description="Pro residues" evidence="1">
    <location>
        <begin position="62"/>
        <end position="75"/>
    </location>
</feature>
<reference evidence="2" key="1">
    <citation type="journal article" date="2017" name="Mycologia">
        <title>Fusarium algeriense, sp. nov., a novel toxigenic crown rot pathogen of durum wheat from Algeria is nested in the Fusarium burgessii species complex.</title>
        <authorList>
            <person name="Laraba I."/>
            <person name="Keddad A."/>
            <person name="Boureghda H."/>
            <person name="Abdallah N."/>
            <person name="Vaughan M.M."/>
            <person name="Proctor R.H."/>
            <person name="Busman M."/>
            <person name="O'Donnell K."/>
        </authorList>
    </citation>
    <scope>NUCLEOTIDE SEQUENCE</scope>
    <source>
        <strain evidence="2">NRRL 25174</strain>
    </source>
</reference>
<feature type="compositionally biased region" description="Polar residues" evidence="1">
    <location>
        <begin position="369"/>
        <end position="380"/>
    </location>
</feature>
<organism evidence="2 3">
    <name type="scientific">Fusarium beomiforme</name>
    <dbReference type="NCBI Taxonomy" id="44412"/>
    <lineage>
        <taxon>Eukaryota</taxon>
        <taxon>Fungi</taxon>
        <taxon>Dikarya</taxon>
        <taxon>Ascomycota</taxon>
        <taxon>Pezizomycotina</taxon>
        <taxon>Sordariomycetes</taxon>
        <taxon>Hypocreomycetidae</taxon>
        <taxon>Hypocreales</taxon>
        <taxon>Nectriaceae</taxon>
        <taxon>Fusarium</taxon>
        <taxon>Fusarium burgessii species complex</taxon>
    </lineage>
</organism>
<gene>
    <name evidence="2" type="ORF">FBEOM_9759</name>
</gene>
<proteinExistence type="predicted"/>
<feature type="compositionally biased region" description="Low complexity" evidence="1">
    <location>
        <begin position="84"/>
        <end position="103"/>
    </location>
</feature>
<protein>
    <submittedName>
        <fullName evidence="2">Uncharacterized protein</fullName>
    </submittedName>
</protein>
<feature type="compositionally biased region" description="Low complexity" evidence="1">
    <location>
        <begin position="321"/>
        <end position="334"/>
    </location>
</feature>
<accession>A0A9P5AD13</accession>
<sequence length="1151" mass="123921">MSEGPSFEPPQPEGFQLNSIASQNSSIPLPSAVNHNSIPSGYIQVAGTTQVSAPTQAAAPAPGTPLPFPLPPRPISPQVTQPILTLNPAQATTATQAINTTPAKAFRVTKTKAPRASKAGKDPTDTKAAPKPRVSKPRAPKTARATKASKAGQISGATHASGVPFPQPAAPQLAYPLLTSGTIRTPNFAVPQPSTPRPHSLGPFPIPGIPEPHQITSQIAEALGAPGSAQTSQYYQTQQSYGPIQTTGLIEPQPITPQVTQAPHASGSIQTLQYTQAQLVPGHLQPQSAGSHAGQLYLPSGSAEEAIAGIQAGKRVIASQAPPQPVVQQPQQSQTKPSCSKKAKRKQPEKVQKQQPNKSPKRSIDRVEASSSVEGPTSKKTAPDGYWDAPGFTEAFKASRKNRREFRKAWAAIRPPRLTQQGALLAAELQDPQNQPMNSGVESSRMGAPNQQAPQDLPVENPQGQHVGGPVHPLSCGKFLGGVALSQLGLGPNPTLPHKEIDNRFKLIDMAIEDQQAKRIPILPASKLPPQAPKEFVGAVYRVPAGIENADLEEFLRQRNEAILSTQKQVDLERNNIAAKGTRSRRDEALRNLRDMVNTLQIETNWWRLKAVSLGADPREWEVMGDSLKKIMFEDMNVKVCEAEKAQTEGIKKRKSFEHSARNSENARLMKEDCLKKEKQVQALIAAIVDRQREIDEAVSQGRDPPQMNIEELAESIMPDVKVPVVTTGDTDDDPIPIDDQLYKCNDSKTDNCINASSGDPPTENVPQPGENFDAGGSIGSVNTTAVYNAMEVGNAIDINMPTDHNNTMNGNTIDTGNSSGTLMNEGSLPPNGWGSQHYGQMDTLPAMEMESQCNPWGNYELQDSNYQINCLPDGITMNNGMQNDNFTGFISPDTNLANVMPLDNGVIQTGPFITSGIQNTDFSSNGLQGSSLIANGFQRIDSLDDGIQGNASIANSLQYNSSINNGLESNDNPAKKRRTGKANKVNKNGGRATKKPENTRGTTTNATVETSEANSRTFPTQNNFPNSDDFDGMEKCSELSSPPGVITPRLSDFQNDAKLTVETSWTRDGNQSLFSGALPLYDTYNEETFPKNFSQNSQGLDNSFLALFNTQGSSVQTSQPSANNGSANSYPSTNDADYNESFTDLLENPF</sequence>
<feature type="compositionally biased region" description="Polar residues" evidence="1">
    <location>
        <begin position="1113"/>
        <end position="1143"/>
    </location>
</feature>
<dbReference type="EMBL" id="PVQB02000499">
    <property type="protein sequence ID" value="KAF4336393.1"/>
    <property type="molecule type" value="Genomic_DNA"/>
</dbReference>
<feature type="compositionally biased region" description="Polar residues" evidence="1">
    <location>
        <begin position="1000"/>
        <end position="1027"/>
    </location>
</feature>
<feature type="compositionally biased region" description="Polar residues" evidence="1">
    <location>
        <begin position="431"/>
        <end position="442"/>
    </location>
</feature>
<feature type="region of interest" description="Disordered" evidence="1">
    <location>
        <begin position="321"/>
        <end position="391"/>
    </location>
</feature>
<feature type="region of interest" description="Disordered" evidence="1">
    <location>
        <begin position="1"/>
        <end position="39"/>
    </location>
</feature>
<keyword evidence="3" id="KW-1185">Reference proteome</keyword>
<feature type="region of interest" description="Disordered" evidence="1">
    <location>
        <begin position="430"/>
        <end position="451"/>
    </location>
</feature>
<feature type="region of interest" description="Disordered" evidence="1">
    <location>
        <begin position="52"/>
        <end position="170"/>
    </location>
</feature>
<evidence type="ECO:0000313" key="2">
    <source>
        <dbReference type="EMBL" id="KAF4336393.1"/>
    </source>
</evidence>
<dbReference type="OrthoDB" id="4847496at2759"/>
<dbReference type="AlphaFoldDB" id="A0A9P5AD13"/>
<dbReference type="Proteomes" id="UP000730481">
    <property type="component" value="Unassembled WGS sequence"/>
</dbReference>
<reference evidence="2" key="2">
    <citation type="submission" date="2020-02" db="EMBL/GenBank/DDBJ databases">
        <title>Identification and distribution of gene clusters putatively required for synthesis of sphingolipid metabolism inhibitors in phylogenetically diverse species of the filamentous fungus Fusarium.</title>
        <authorList>
            <person name="Kim H.-S."/>
            <person name="Busman M."/>
            <person name="Brown D.W."/>
            <person name="Divon H."/>
            <person name="Uhlig S."/>
            <person name="Proctor R.H."/>
        </authorList>
    </citation>
    <scope>NUCLEOTIDE SEQUENCE</scope>
    <source>
        <strain evidence="2">NRRL 25174</strain>
    </source>
</reference>
<evidence type="ECO:0000313" key="3">
    <source>
        <dbReference type="Proteomes" id="UP000730481"/>
    </source>
</evidence>
<comment type="caution">
    <text evidence="2">The sequence shown here is derived from an EMBL/GenBank/DDBJ whole genome shotgun (WGS) entry which is preliminary data.</text>
</comment>
<evidence type="ECO:0000256" key="1">
    <source>
        <dbReference type="SAM" id="MobiDB-lite"/>
    </source>
</evidence>
<feature type="region of interest" description="Disordered" evidence="1">
    <location>
        <begin position="965"/>
        <end position="1051"/>
    </location>
</feature>
<feature type="region of interest" description="Disordered" evidence="1">
    <location>
        <begin position="1113"/>
        <end position="1151"/>
    </location>
</feature>